<evidence type="ECO:0000259" key="4">
    <source>
        <dbReference type="SMART" id="SM00646"/>
    </source>
</evidence>
<feature type="region of interest" description="Disordered" evidence="2">
    <location>
        <begin position="149"/>
        <end position="225"/>
    </location>
</feature>
<evidence type="ECO:0000256" key="1">
    <source>
        <dbReference type="ARBA" id="ARBA00022801"/>
    </source>
</evidence>
<dbReference type="GO" id="GO:0009253">
    <property type="term" value="P:peptidoglycan catabolic process"/>
    <property type="evidence" value="ECO:0007669"/>
    <property type="project" value="InterPro"/>
</dbReference>
<proteinExistence type="predicted"/>
<dbReference type="Pfam" id="PF11741">
    <property type="entry name" value="AMIN"/>
    <property type="match status" value="1"/>
</dbReference>
<dbReference type="InterPro" id="IPR012854">
    <property type="entry name" value="Cu_amine_oxidase-like_N"/>
</dbReference>
<organism evidence="5 6">
    <name type="scientific">Heliomicrobium gestii</name>
    <name type="common">Heliobacterium gestii</name>
    <dbReference type="NCBI Taxonomy" id="2699"/>
    <lineage>
        <taxon>Bacteria</taxon>
        <taxon>Bacillati</taxon>
        <taxon>Bacillota</taxon>
        <taxon>Clostridia</taxon>
        <taxon>Eubacteriales</taxon>
        <taxon>Heliobacteriaceae</taxon>
        <taxon>Heliomicrobium</taxon>
    </lineage>
</organism>
<feature type="compositionally biased region" description="Low complexity" evidence="2">
    <location>
        <begin position="164"/>
        <end position="215"/>
    </location>
</feature>
<dbReference type="InterPro" id="IPR002508">
    <property type="entry name" value="MurNAc-LAA_cat"/>
</dbReference>
<keyword evidence="6" id="KW-1185">Reference proteome</keyword>
<dbReference type="PANTHER" id="PTHR30404:SF0">
    <property type="entry name" value="N-ACETYLMURAMOYL-L-ALANINE AMIDASE AMIC"/>
    <property type="match status" value="1"/>
</dbReference>
<dbReference type="InterPro" id="IPR021731">
    <property type="entry name" value="AMIN_dom"/>
</dbReference>
<dbReference type="Gene3D" id="2.60.40.3500">
    <property type="match status" value="1"/>
</dbReference>
<dbReference type="CDD" id="cd02696">
    <property type="entry name" value="MurNAc-LAA"/>
    <property type="match status" value="1"/>
</dbReference>
<dbReference type="OrthoDB" id="9806267at2"/>
<dbReference type="PANTHER" id="PTHR30404">
    <property type="entry name" value="N-ACETYLMURAMOYL-L-ALANINE AMIDASE"/>
    <property type="match status" value="1"/>
</dbReference>
<evidence type="ECO:0000313" key="5">
    <source>
        <dbReference type="EMBL" id="MZP42280.1"/>
    </source>
</evidence>
<feature type="signal peptide" evidence="3">
    <location>
        <begin position="1"/>
        <end position="33"/>
    </location>
</feature>
<dbReference type="Pfam" id="PF01520">
    <property type="entry name" value="Amidase_3"/>
    <property type="match status" value="1"/>
</dbReference>
<dbReference type="Gene3D" id="3.40.630.40">
    <property type="entry name" value="Zn-dependent exopeptidases"/>
    <property type="match status" value="1"/>
</dbReference>
<keyword evidence="3" id="KW-0732">Signal</keyword>
<protein>
    <submittedName>
        <fullName evidence="5">AMIN domain-containing protein</fullName>
    </submittedName>
</protein>
<evidence type="ECO:0000256" key="3">
    <source>
        <dbReference type="SAM" id="SignalP"/>
    </source>
</evidence>
<dbReference type="EMBL" id="WXEX01000003">
    <property type="protein sequence ID" value="MZP42280.1"/>
    <property type="molecule type" value="Genomic_DNA"/>
</dbReference>
<feature type="chain" id="PRO_5032992694" evidence="3">
    <location>
        <begin position="34"/>
        <end position="512"/>
    </location>
</feature>
<feature type="domain" description="MurNAc-LAA" evidence="4">
    <location>
        <begin position="397"/>
        <end position="503"/>
    </location>
</feature>
<dbReference type="GO" id="GO:0030288">
    <property type="term" value="C:outer membrane-bounded periplasmic space"/>
    <property type="evidence" value="ECO:0007669"/>
    <property type="project" value="TreeGrafter"/>
</dbReference>
<evidence type="ECO:0000313" key="6">
    <source>
        <dbReference type="Proteomes" id="UP000471031"/>
    </source>
</evidence>
<evidence type="ECO:0000256" key="2">
    <source>
        <dbReference type="SAM" id="MobiDB-lite"/>
    </source>
</evidence>
<dbReference type="AlphaFoldDB" id="A0A845LBI0"/>
<dbReference type="GO" id="GO:0008745">
    <property type="term" value="F:N-acetylmuramoyl-L-alanine amidase activity"/>
    <property type="evidence" value="ECO:0007669"/>
    <property type="project" value="InterPro"/>
</dbReference>
<comment type="caution">
    <text evidence="5">The sequence shown here is derived from an EMBL/GenBank/DDBJ whole genome shotgun (WGS) entry which is preliminary data.</text>
</comment>
<dbReference type="InterPro" id="IPR036582">
    <property type="entry name" value="Mao_N_sf"/>
</dbReference>
<dbReference type="SUPFAM" id="SSF55383">
    <property type="entry name" value="Copper amine oxidase, domain N"/>
    <property type="match status" value="1"/>
</dbReference>
<gene>
    <name evidence="5" type="ORF">GTO89_04395</name>
</gene>
<accession>A0A845LBI0</accession>
<dbReference type="Proteomes" id="UP000471031">
    <property type="component" value="Unassembled WGS sequence"/>
</dbReference>
<dbReference type="Pfam" id="PF07833">
    <property type="entry name" value="Cu_amine_oxidN1"/>
    <property type="match status" value="1"/>
</dbReference>
<dbReference type="Gene3D" id="3.30.457.10">
    <property type="entry name" value="Copper amine oxidase-like, N-terminal domain"/>
    <property type="match status" value="1"/>
</dbReference>
<keyword evidence="1" id="KW-0378">Hydrolase</keyword>
<dbReference type="SUPFAM" id="SSF53187">
    <property type="entry name" value="Zn-dependent exopeptidases"/>
    <property type="match status" value="1"/>
</dbReference>
<dbReference type="InterPro" id="IPR050695">
    <property type="entry name" value="N-acetylmuramoyl_amidase_3"/>
</dbReference>
<reference evidence="5 6" key="1">
    <citation type="submission" date="2020-01" db="EMBL/GenBank/DDBJ databases">
        <title>Whole genome sequence of Heliobacterium gestii DSM 11169.</title>
        <authorList>
            <person name="Kyndt J.A."/>
            <person name="Meyer T.E."/>
        </authorList>
    </citation>
    <scope>NUCLEOTIDE SEQUENCE [LARGE SCALE GENOMIC DNA]</scope>
    <source>
        <strain evidence="5 6">DSM 11169</strain>
    </source>
</reference>
<dbReference type="SMART" id="SM00646">
    <property type="entry name" value="Ami_3"/>
    <property type="match status" value="1"/>
</dbReference>
<sequence>MVKGSHRYLAAAALLAGWLTASLCFGQPQTAAAASPSQETVNLVINGKAVVPDSPPVIVKDRVLVPVRVISEQLGLKVDWNSEKYEAALSGDGLMIALRPGQWEAEVNGKRVALDAPAQLRNDRLFVPLRFVGASMGGKIDWDGDSRTAYVASTGEPSSPPSSSPATPGTTSPTSPAGQAPATPASPGGAGPSPASPGSSTPSGTPAAPAGTTNPAPAPAPTGGLYDLDWQIENNKDIVVLAKTDQPQYQLTILGGPDRVVVDLPGAKLGDDLLKNRTINLGPVKQVRLGQFREDMARIVIDVNGPVTPQIEKTADGLRIRIPGTALLRHPGTPLILLDPGHGGSDPGALGPTGKREKDFTVAMALKVRDLLVKQGVDVLLIRSADMDVSLTDRGIINNRIHPDLFFSIHANSASAPEASGTETWIYGEDSRPFAEAIQRKVQPATGRSDRGIKQARFYVLRTSEVPAALLESAFISNPEEEALMFSPDFQDRVARAIVGAMMEYLKRPMRT</sequence>
<dbReference type="RefSeq" id="WP_161260855.1">
    <property type="nucleotide sequence ID" value="NZ_JAFBDC010000006.1"/>
</dbReference>
<name>A0A845LBI0_HELGE</name>